<evidence type="ECO:0000256" key="2">
    <source>
        <dbReference type="ARBA" id="ARBA00023235"/>
    </source>
</evidence>
<dbReference type="Gene3D" id="1.50.10.10">
    <property type="match status" value="1"/>
</dbReference>
<dbReference type="GO" id="GO:0005975">
    <property type="term" value="P:carbohydrate metabolic process"/>
    <property type="evidence" value="ECO:0007669"/>
    <property type="project" value="InterPro"/>
</dbReference>
<dbReference type="InterPro" id="IPR010819">
    <property type="entry name" value="AGE/CE"/>
</dbReference>
<comment type="caution">
    <text evidence="3">The sequence shown here is derived from an EMBL/GenBank/DDBJ whole genome shotgun (WGS) entry which is preliminary data.</text>
</comment>
<dbReference type="Pfam" id="PF07221">
    <property type="entry name" value="GlcNAc_2-epim"/>
    <property type="match status" value="1"/>
</dbReference>
<dbReference type="SUPFAM" id="SSF48208">
    <property type="entry name" value="Six-hairpin glycosidases"/>
    <property type="match status" value="1"/>
</dbReference>
<keyword evidence="2" id="KW-0413">Isomerase</keyword>
<protein>
    <submittedName>
        <fullName evidence="3">AGE family epimerase/isomerase</fullName>
    </submittedName>
</protein>
<dbReference type="GO" id="GO:0016853">
    <property type="term" value="F:isomerase activity"/>
    <property type="evidence" value="ECO:0007669"/>
    <property type="project" value="UniProtKB-KW"/>
</dbReference>
<reference evidence="3" key="1">
    <citation type="submission" date="2020-10" db="EMBL/GenBank/DDBJ databases">
        <authorList>
            <person name="Castelo-Branco R."/>
            <person name="Eusebio N."/>
            <person name="Adriana R."/>
            <person name="Vieira A."/>
            <person name="Brugerolle De Fraissinette N."/>
            <person name="Rezende De Castro R."/>
            <person name="Schneider M.P."/>
            <person name="Vasconcelos V."/>
            <person name="Leao P.N."/>
        </authorList>
    </citation>
    <scope>NUCLEOTIDE SEQUENCE</scope>
    <source>
        <strain evidence="3">LEGE 11479</strain>
    </source>
</reference>
<sequence length="518" mass="59296">MNQPFVWHSNIRAFALALPLGLLPFDGIPATTSLKSFQPLYSTSVLAATVPKDGTSNTAQAATALPTGQQWLDHVQQDLLPFWTSPTALGNPIGNFPSVRCDDGTLVNPDNPCPEIQGEDDWLLKNDQYVVALSRQIYTYGVAFQLTGNRQYLDYAKAGVDYFRQHALDREAGGAYSWWSAESESWEPALDYRNAQEQAYALMGIGYYYYLTRDPEILPDILALKEYIFNTYYNPELGLLQWQLQDGEWGNALDQSLTAQLDQLNAYMMLLTPILPEAEQTEWTQDLLMLSEIMLSRFYSPEENLFLLSPHTPKLPPETDFGHTIKTMWFLRMIGLLSDEQSLVDFSMNNGPRVLERAYLAEPGTWASSVFSNGTINEERSWWVHSELDQFTASLALADPTLTAYLTETYDYWFNYFVDPQFGEVWNNISASTDQPIQDFPKQWPWKNGYHSFEHALVGYITSSQLHEQPTVLYYAFEQMPDLDTIHPYYYQGKINEIVLFPQPDASIIYRVNFSEIQ</sequence>
<organism evidence="3 4">
    <name type="scientific">Leptolyngbya cf. ectocarpi LEGE 11479</name>
    <dbReference type="NCBI Taxonomy" id="1828722"/>
    <lineage>
        <taxon>Bacteria</taxon>
        <taxon>Bacillati</taxon>
        <taxon>Cyanobacteriota</taxon>
        <taxon>Cyanophyceae</taxon>
        <taxon>Leptolyngbyales</taxon>
        <taxon>Leptolyngbyaceae</taxon>
        <taxon>Leptolyngbya group</taxon>
        <taxon>Leptolyngbya</taxon>
    </lineage>
</organism>
<proteinExistence type="inferred from homology"/>
<dbReference type="Proteomes" id="UP000615026">
    <property type="component" value="Unassembled WGS sequence"/>
</dbReference>
<name>A0A928X3E0_LEPEC</name>
<accession>A0A928X3E0</accession>
<dbReference type="RefSeq" id="WP_193992493.1">
    <property type="nucleotide sequence ID" value="NZ_JADEXP010000050.1"/>
</dbReference>
<dbReference type="EMBL" id="JADEXP010000050">
    <property type="protein sequence ID" value="MBE9066616.1"/>
    <property type="molecule type" value="Genomic_DNA"/>
</dbReference>
<dbReference type="InterPro" id="IPR012341">
    <property type="entry name" value="6hp_glycosidase-like_sf"/>
</dbReference>
<dbReference type="PANTHER" id="PTHR15108">
    <property type="entry name" value="N-ACYLGLUCOSAMINE-2-EPIMERASE"/>
    <property type="match status" value="1"/>
</dbReference>
<keyword evidence="4" id="KW-1185">Reference proteome</keyword>
<comment type="similarity">
    <text evidence="1">Belongs to the N-acylglucosamine 2-epimerase family.</text>
</comment>
<evidence type="ECO:0000256" key="1">
    <source>
        <dbReference type="ARBA" id="ARBA00008558"/>
    </source>
</evidence>
<gene>
    <name evidence="3" type="ORF">IQ260_08115</name>
</gene>
<dbReference type="InterPro" id="IPR008928">
    <property type="entry name" value="6-hairpin_glycosidase_sf"/>
</dbReference>
<evidence type="ECO:0000313" key="4">
    <source>
        <dbReference type="Proteomes" id="UP000615026"/>
    </source>
</evidence>
<dbReference type="AlphaFoldDB" id="A0A928X3E0"/>
<evidence type="ECO:0000313" key="3">
    <source>
        <dbReference type="EMBL" id="MBE9066616.1"/>
    </source>
</evidence>